<evidence type="ECO:0000313" key="2">
    <source>
        <dbReference type="EMBL" id="SMA49876.1"/>
    </source>
</evidence>
<dbReference type="Gene3D" id="2.30.30.760">
    <property type="match status" value="1"/>
</dbReference>
<dbReference type="EMBL" id="FWPT01000009">
    <property type="protein sequence ID" value="SMA49876.1"/>
    <property type="molecule type" value="Genomic_DNA"/>
</dbReference>
<accession>A0A1X7ANK8</accession>
<evidence type="ECO:0000313" key="3">
    <source>
        <dbReference type="Proteomes" id="UP000196573"/>
    </source>
</evidence>
<name>A0A1X7ANK8_9GAMM</name>
<dbReference type="OrthoDB" id="5729023at2"/>
<evidence type="ECO:0000259" key="1">
    <source>
        <dbReference type="Pfam" id="PF13144"/>
    </source>
</evidence>
<organism evidence="2 3">
    <name type="scientific">Parendozoicomonas haliclonae</name>
    <dbReference type="NCBI Taxonomy" id="1960125"/>
    <lineage>
        <taxon>Bacteria</taxon>
        <taxon>Pseudomonadati</taxon>
        <taxon>Pseudomonadota</taxon>
        <taxon>Gammaproteobacteria</taxon>
        <taxon>Oceanospirillales</taxon>
        <taxon>Endozoicomonadaceae</taxon>
        <taxon>Parendozoicomonas</taxon>
    </lineage>
</organism>
<dbReference type="AlphaFoldDB" id="A0A1X7ANK8"/>
<dbReference type="InterPro" id="IPR017585">
    <property type="entry name" value="SAF_FlgA"/>
</dbReference>
<dbReference type="RefSeq" id="WP_087112322.1">
    <property type="nucleotide sequence ID" value="NZ_CBCSCN010000011.1"/>
</dbReference>
<dbReference type="Proteomes" id="UP000196573">
    <property type="component" value="Unassembled WGS sequence"/>
</dbReference>
<sequence>MNRLLFGCLVLLLLLPLSLSASTLLVLAPVVTLKDERVSLDRLGDWSTSLPGSHLQLENKMLTFPNELISQEGRSWISRQVVQALLQEQYPTWDITLRGADQILIRKPRIPQSVSPIVEAASDQLLSDLLKIYSHVELTPLGVLKDASIQGTIKTLTASRFREGRAGKREAVRVTLETTEGQRVVVPVWFSVKIPAEVMMLESSAAALTHLRDLSLIPQQADIAGLRGDIEWPSEEYRLNKPLPSGHLLTLADLEPIPDIEKGSVVRIISQAGSTVIHAQGHALEDGGQGESIAFLVKGSQKPAMGKVINKGIILVKEDRNDR</sequence>
<keyword evidence="2" id="KW-0969">Cilium</keyword>
<keyword evidence="3" id="KW-1185">Reference proteome</keyword>
<proteinExistence type="predicted"/>
<reference evidence="2 3" key="1">
    <citation type="submission" date="2017-03" db="EMBL/GenBank/DDBJ databases">
        <authorList>
            <person name="Afonso C.L."/>
            <person name="Miller P.J."/>
            <person name="Scott M.A."/>
            <person name="Spackman E."/>
            <person name="Goraichik I."/>
            <person name="Dimitrov K.M."/>
            <person name="Suarez D.L."/>
            <person name="Swayne D.E."/>
        </authorList>
    </citation>
    <scope>NUCLEOTIDE SEQUENCE [LARGE SCALE GENOMIC DNA]</scope>
    <source>
        <strain evidence="2">SB41UT1</strain>
    </source>
</reference>
<dbReference type="Pfam" id="PF13144">
    <property type="entry name" value="ChapFlgA"/>
    <property type="match status" value="1"/>
</dbReference>
<keyword evidence="2" id="KW-0282">Flagellum</keyword>
<keyword evidence="2" id="KW-0966">Cell projection</keyword>
<protein>
    <submittedName>
        <fullName evidence="2">Flagellar basal body P-ring biosynthesis protein FlgA</fullName>
    </submittedName>
</protein>
<feature type="domain" description="Flagella basal body P-ring formation protein FlgA SAF" evidence="1">
    <location>
        <begin position="238"/>
        <end position="314"/>
    </location>
</feature>
<gene>
    <name evidence="2" type="ORF">EHSB41UT_03667</name>
</gene>